<name>R1CE53_9FIRM</name>
<feature type="active site" evidence="5">
    <location>
        <position position="200"/>
    </location>
</feature>
<dbReference type="SUPFAM" id="SSF55048">
    <property type="entry name" value="Probable ACP-binding domain of malonyl-CoA ACP transacylase"/>
    <property type="match status" value="1"/>
</dbReference>
<evidence type="ECO:0000256" key="3">
    <source>
        <dbReference type="ARBA" id="ARBA00048462"/>
    </source>
</evidence>
<dbReference type="AlphaFoldDB" id="R1CE53"/>
<dbReference type="eggNOG" id="COG0331">
    <property type="taxonomic scope" value="Bacteria"/>
</dbReference>
<protein>
    <recommendedName>
        <fullName evidence="4">Malonyl CoA-acyl carrier protein transacylase</fullName>
        <ecNumber evidence="4">2.3.1.39</ecNumber>
    </recommendedName>
</protein>
<evidence type="ECO:0000256" key="1">
    <source>
        <dbReference type="ARBA" id="ARBA00022679"/>
    </source>
</evidence>
<dbReference type="GO" id="GO:0006633">
    <property type="term" value="P:fatty acid biosynthetic process"/>
    <property type="evidence" value="ECO:0007669"/>
    <property type="project" value="TreeGrafter"/>
</dbReference>
<dbReference type="OrthoDB" id="9805460at2"/>
<comment type="catalytic activity">
    <reaction evidence="3 4">
        <text>holo-[ACP] + malonyl-CoA = malonyl-[ACP] + CoA</text>
        <dbReference type="Rhea" id="RHEA:41792"/>
        <dbReference type="Rhea" id="RHEA-COMP:9623"/>
        <dbReference type="Rhea" id="RHEA-COMP:9685"/>
        <dbReference type="ChEBI" id="CHEBI:57287"/>
        <dbReference type="ChEBI" id="CHEBI:57384"/>
        <dbReference type="ChEBI" id="CHEBI:64479"/>
        <dbReference type="ChEBI" id="CHEBI:78449"/>
        <dbReference type="EC" id="2.3.1.39"/>
    </reaction>
</comment>
<dbReference type="NCBIfam" id="TIGR00128">
    <property type="entry name" value="fabD"/>
    <property type="match status" value="1"/>
</dbReference>
<dbReference type="Proteomes" id="UP000013378">
    <property type="component" value="Unassembled WGS sequence"/>
</dbReference>
<dbReference type="GO" id="GO:0005829">
    <property type="term" value="C:cytosol"/>
    <property type="evidence" value="ECO:0007669"/>
    <property type="project" value="TreeGrafter"/>
</dbReference>
<evidence type="ECO:0000313" key="7">
    <source>
        <dbReference type="EMBL" id="EOD00560.1"/>
    </source>
</evidence>
<dbReference type="InterPro" id="IPR024925">
    <property type="entry name" value="Malonyl_CoA-ACP_transAc"/>
</dbReference>
<dbReference type="InterPro" id="IPR050858">
    <property type="entry name" value="Mal-CoA-ACP_Trans/PKS_FabD"/>
</dbReference>
<keyword evidence="1 4" id="KW-0808">Transferase</keyword>
<dbReference type="FunFam" id="3.30.70.250:FF:000001">
    <property type="entry name" value="Malonyl CoA-acyl carrier protein transacylase"/>
    <property type="match status" value="1"/>
</dbReference>
<organism evidence="7 8">
    <name type="scientific">Caldisalinibacter kiritimatiensis</name>
    <dbReference type="NCBI Taxonomy" id="1304284"/>
    <lineage>
        <taxon>Bacteria</taxon>
        <taxon>Bacillati</taxon>
        <taxon>Bacillota</taxon>
        <taxon>Tissierellia</taxon>
        <taxon>Tissierellales</taxon>
        <taxon>Thermohalobacteraceae</taxon>
        <taxon>Caldisalinibacter</taxon>
    </lineage>
</organism>
<keyword evidence="2 4" id="KW-0012">Acyltransferase</keyword>
<dbReference type="InterPro" id="IPR016036">
    <property type="entry name" value="Malonyl_transacylase_ACP-bd"/>
</dbReference>
<dbReference type="Pfam" id="PF00698">
    <property type="entry name" value="Acyl_transf_1"/>
    <property type="match status" value="1"/>
</dbReference>
<dbReference type="InterPro" id="IPR001227">
    <property type="entry name" value="Ac_transferase_dom_sf"/>
</dbReference>
<dbReference type="GO" id="GO:0004314">
    <property type="term" value="F:[acyl-carrier-protein] S-malonyltransferase activity"/>
    <property type="evidence" value="ECO:0007669"/>
    <property type="project" value="UniProtKB-EC"/>
</dbReference>
<dbReference type="InterPro" id="IPR014043">
    <property type="entry name" value="Acyl_transferase_dom"/>
</dbReference>
<dbReference type="SMART" id="SM00827">
    <property type="entry name" value="PKS_AT"/>
    <property type="match status" value="1"/>
</dbReference>
<dbReference type="PATRIC" id="fig|1304284.3.peg.1368"/>
<comment type="caution">
    <text evidence="7">The sequence shown here is derived from an EMBL/GenBank/DDBJ whole genome shotgun (WGS) entry which is preliminary data.</text>
</comment>
<dbReference type="EC" id="2.3.1.39" evidence="4"/>
<dbReference type="Gene3D" id="3.30.70.250">
    <property type="entry name" value="Malonyl-CoA ACP transacylase, ACP-binding"/>
    <property type="match status" value="1"/>
</dbReference>
<dbReference type="RefSeq" id="WP_006312638.1">
    <property type="nucleotide sequence ID" value="NZ_ARZA01000145.1"/>
</dbReference>
<dbReference type="STRING" id="1304284.L21TH_1398"/>
<dbReference type="PIRSF" id="PIRSF000446">
    <property type="entry name" value="Mct"/>
    <property type="match status" value="1"/>
</dbReference>
<evidence type="ECO:0000313" key="8">
    <source>
        <dbReference type="Proteomes" id="UP000013378"/>
    </source>
</evidence>
<feature type="domain" description="Malonyl-CoA:ACP transacylase (MAT)" evidence="6">
    <location>
        <begin position="7"/>
        <end position="295"/>
    </location>
</feature>
<comment type="similarity">
    <text evidence="4">Belongs to the fabD family.</text>
</comment>
<dbReference type="InterPro" id="IPR016035">
    <property type="entry name" value="Acyl_Trfase/lysoPLipase"/>
</dbReference>
<sequence>MSKIAFIFPGQGAQYVGMGKEIAMEHKSAQDIFEKANESLGFDIKKMCFEGPEEELVKTEYTQPAILTTSIAILSVIQQNGIEADITAGLSLGEYSALVYAGALKFEDAVKLVNKRGKYMQEAVPLGKGNMAAIIGLDRKEVDSIIKEAQDVGTVEGANYNCPGQIVISGEINAVEKACELAKEKGAKKAVLLPVSAPFHCSLLKPAGERLSEKMESLNIGSLQRKVISNVTGDYIANEKDIKDLLIKQVSKSVLWQDSIELMLDGGYDTFIEIGPGKTLTAFTKKTARKLKKKVKCYNVENTKTLNKLLTELG</sequence>
<reference evidence="7 8" key="1">
    <citation type="journal article" date="2015" name="Geomicrobiol. J.">
        <title>Caldisalinibacter kiritimatiensis gen. nov., sp. nov., a moderately thermohalophilic thiosulfate-reducing bacterium from a hypersaline microbial mat.</title>
        <authorList>
            <person name="Ben Hania W."/>
            <person name="Joseph M."/>
            <person name="Fiebig A."/>
            <person name="Bunk B."/>
            <person name="Klenk H.-P."/>
            <person name="Fardeau M.-L."/>
            <person name="Spring S."/>
        </authorList>
    </citation>
    <scope>NUCLEOTIDE SEQUENCE [LARGE SCALE GENOMIC DNA]</scope>
    <source>
        <strain evidence="7 8">L21-TH-D2</strain>
    </source>
</reference>
<dbReference type="PANTHER" id="PTHR42681:SF1">
    <property type="entry name" value="MALONYL-COA-ACYL CARRIER PROTEIN TRANSACYLASE, MITOCHONDRIAL"/>
    <property type="match status" value="1"/>
</dbReference>
<dbReference type="EMBL" id="ARZA01000145">
    <property type="protein sequence ID" value="EOD00560.1"/>
    <property type="molecule type" value="Genomic_DNA"/>
</dbReference>
<evidence type="ECO:0000259" key="6">
    <source>
        <dbReference type="SMART" id="SM00827"/>
    </source>
</evidence>
<gene>
    <name evidence="7" type="ORF">L21TH_1398</name>
</gene>
<dbReference type="Gene3D" id="3.40.366.10">
    <property type="entry name" value="Malonyl-Coenzyme A Acyl Carrier Protein, domain 2"/>
    <property type="match status" value="1"/>
</dbReference>
<dbReference type="PANTHER" id="PTHR42681">
    <property type="entry name" value="MALONYL-COA-ACYL CARRIER PROTEIN TRANSACYLASE, MITOCHONDRIAL"/>
    <property type="match status" value="1"/>
</dbReference>
<dbReference type="SUPFAM" id="SSF52151">
    <property type="entry name" value="FabD/lysophospholipase-like"/>
    <property type="match status" value="1"/>
</dbReference>
<proteinExistence type="inferred from homology"/>
<evidence type="ECO:0000256" key="5">
    <source>
        <dbReference type="PIRSR" id="PIRSR000446-1"/>
    </source>
</evidence>
<keyword evidence="8" id="KW-1185">Reference proteome</keyword>
<feature type="active site" evidence="5">
    <location>
        <position position="91"/>
    </location>
</feature>
<evidence type="ECO:0000256" key="2">
    <source>
        <dbReference type="ARBA" id="ARBA00023315"/>
    </source>
</evidence>
<accession>R1CE53</accession>
<evidence type="ECO:0000256" key="4">
    <source>
        <dbReference type="PIRNR" id="PIRNR000446"/>
    </source>
</evidence>
<dbReference type="InterPro" id="IPR004410">
    <property type="entry name" value="Malonyl_CoA-ACP_transAc_FabD"/>
</dbReference>